<dbReference type="GO" id="GO:0004386">
    <property type="term" value="F:helicase activity"/>
    <property type="evidence" value="ECO:0007669"/>
    <property type="project" value="UniProtKB-KW"/>
</dbReference>
<protein>
    <submittedName>
        <fullName evidence="2">DEAD/DEAH box helicase domain protein</fullName>
    </submittedName>
</protein>
<evidence type="ECO:0000313" key="2">
    <source>
        <dbReference type="EMBL" id="KKT63011.1"/>
    </source>
</evidence>
<gene>
    <name evidence="2" type="ORF">UW55_C0007G0051</name>
</gene>
<name>A0A0G1IUG1_9BACT</name>
<evidence type="ECO:0000313" key="3">
    <source>
        <dbReference type="Proteomes" id="UP000033945"/>
    </source>
</evidence>
<dbReference type="InterPro" id="IPR012337">
    <property type="entry name" value="RNaseH-like_sf"/>
</dbReference>
<dbReference type="Proteomes" id="UP000033945">
    <property type="component" value="Unassembled WGS sequence"/>
</dbReference>
<keyword evidence="2" id="KW-0067">ATP-binding</keyword>
<dbReference type="InterPro" id="IPR002562">
    <property type="entry name" value="3'-5'_exonuclease_dom"/>
</dbReference>
<dbReference type="SUPFAM" id="SSF53098">
    <property type="entry name" value="Ribonuclease H-like"/>
    <property type="match status" value="1"/>
</dbReference>
<feature type="domain" description="3'-5' exonuclease" evidence="1">
    <location>
        <begin position="55"/>
        <end position="161"/>
    </location>
</feature>
<dbReference type="GO" id="GO:0006139">
    <property type="term" value="P:nucleobase-containing compound metabolic process"/>
    <property type="evidence" value="ECO:0007669"/>
    <property type="project" value="InterPro"/>
</dbReference>
<dbReference type="GO" id="GO:0003676">
    <property type="term" value="F:nucleic acid binding"/>
    <property type="evidence" value="ECO:0007669"/>
    <property type="project" value="InterPro"/>
</dbReference>
<accession>A0A0G1IUG1</accession>
<reference evidence="2 3" key="1">
    <citation type="journal article" date="2015" name="Nature">
        <title>rRNA introns, odd ribosomes, and small enigmatic genomes across a large radiation of phyla.</title>
        <authorList>
            <person name="Brown C.T."/>
            <person name="Hug L.A."/>
            <person name="Thomas B.C."/>
            <person name="Sharon I."/>
            <person name="Castelle C.J."/>
            <person name="Singh A."/>
            <person name="Wilkins M.J."/>
            <person name="Williams K.H."/>
            <person name="Banfield J.F."/>
        </authorList>
    </citation>
    <scope>NUCLEOTIDE SEQUENCE [LARGE SCALE GENOMIC DNA]</scope>
</reference>
<sequence length="210" mass="23407">MDTGDIVFDIETQKSFEEVGLPHGKAGGQGNFEKLGVSVVGAYLYGENKYLTYEEHEIPAFEKLLQNAGRVIGFNIHHFDLAVLQPYISWNLKNLSTLDLMDDVKKSLGHRLYLDSLADATLGVRKSGDGLQALRWYKEGKMDEIKKYCLKDVEITKNLYEFGVKNGHVLFYSRDAGGKVAIPVAWEKPINPASPAGGPITKTNVQLKIF</sequence>
<proteinExistence type="predicted"/>
<keyword evidence="2" id="KW-0347">Helicase</keyword>
<dbReference type="EMBL" id="LCIT01000007">
    <property type="protein sequence ID" value="KKT63011.1"/>
    <property type="molecule type" value="Genomic_DNA"/>
</dbReference>
<comment type="caution">
    <text evidence="2">The sequence shown here is derived from an EMBL/GenBank/DDBJ whole genome shotgun (WGS) entry which is preliminary data.</text>
</comment>
<organism evidence="2 3">
    <name type="scientific">Candidatus Giovannonibacteria bacterium GW2011_GWA2_44_26</name>
    <dbReference type="NCBI Taxonomy" id="1618648"/>
    <lineage>
        <taxon>Bacteria</taxon>
        <taxon>Candidatus Giovannoniibacteriota</taxon>
    </lineage>
</organism>
<dbReference type="Pfam" id="PF01612">
    <property type="entry name" value="DNA_pol_A_exo1"/>
    <property type="match status" value="1"/>
</dbReference>
<dbReference type="InterPro" id="IPR036397">
    <property type="entry name" value="RNaseH_sf"/>
</dbReference>
<keyword evidence="2" id="KW-0378">Hydrolase</keyword>
<dbReference type="GO" id="GO:0008408">
    <property type="term" value="F:3'-5' exonuclease activity"/>
    <property type="evidence" value="ECO:0007669"/>
    <property type="project" value="InterPro"/>
</dbReference>
<keyword evidence="2" id="KW-0547">Nucleotide-binding</keyword>
<evidence type="ECO:0000259" key="1">
    <source>
        <dbReference type="Pfam" id="PF01612"/>
    </source>
</evidence>
<dbReference type="Gene3D" id="3.30.420.10">
    <property type="entry name" value="Ribonuclease H-like superfamily/Ribonuclease H"/>
    <property type="match status" value="1"/>
</dbReference>
<dbReference type="AlphaFoldDB" id="A0A0G1IUG1"/>